<keyword evidence="2" id="KW-1185">Reference proteome</keyword>
<dbReference type="AlphaFoldDB" id="A0A0P1BGN9"/>
<proteinExistence type="predicted"/>
<evidence type="ECO:0000313" key="1">
    <source>
        <dbReference type="EMBL" id="CEH15399.1"/>
    </source>
</evidence>
<name>A0A0P1BGN9_9BASI</name>
<protein>
    <submittedName>
        <fullName evidence="1">Uncharacterized protein</fullName>
    </submittedName>
</protein>
<evidence type="ECO:0000313" key="2">
    <source>
        <dbReference type="Proteomes" id="UP000054845"/>
    </source>
</evidence>
<dbReference type="EMBL" id="CCYA01000264">
    <property type="protein sequence ID" value="CEH15399.1"/>
    <property type="molecule type" value="Genomic_DNA"/>
</dbReference>
<accession>A0A0P1BGN9</accession>
<dbReference type="Proteomes" id="UP000054845">
    <property type="component" value="Unassembled WGS sequence"/>
</dbReference>
<organism evidence="1 2">
    <name type="scientific">Ceraceosorus bombacis</name>
    <dbReference type="NCBI Taxonomy" id="401625"/>
    <lineage>
        <taxon>Eukaryota</taxon>
        <taxon>Fungi</taxon>
        <taxon>Dikarya</taxon>
        <taxon>Basidiomycota</taxon>
        <taxon>Ustilaginomycotina</taxon>
        <taxon>Exobasidiomycetes</taxon>
        <taxon>Ceraceosorales</taxon>
        <taxon>Ceraceosoraceae</taxon>
        <taxon>Ceraceosorus</taxon>
    </lineage>
</organism>
<reference evidence="1 2" key="1">
    <citation type="submission" date="2014-09" db="EMBL/GenBank/DDBJ databases">
        <authorList>
            <person name="Magalhaes I.L.F."/>
            <person name="Oliveira U."/>
            <person name="Santos F.R."/>
            <person name="Vidigal T.H.D.A."/>
            <person name="Brescovit A.D."/>
            <person name="Santos A.J."/>
        </authorList>
    </citation>
    <scope>NUCLEOTIDE SEQUENCE [LARGE SCALE GENOMIC DNA]</scope>
</reference>
<sequence length="71" mass="7403">MTPVLVRHQVTPAVMMSTAHSPPQHMCLPAALSGVGSVRSARACKAVEPSSSLLLLRDAPTPTVSCECESC</sequence>